<dbReference type="EMBL" id="OX458333">
    <property type="protein sequence ID" value="CAI8937865.1"/>
    <property type="molecule type" value="Genomic_DNA"/>
</dbReference>
<keyword evidence="2" id="KW-1185">Reference proteome</keyword>
<sequence length="25" mass="2764">MAAQPIAHIVEVYREVLSAVLARRA</sequence>
<gene>
    <name evidence="1" type="ORF">MSZNOR_4178</name>
</gene>
<dbReference type="Proteomes" id="UP001162030">
    <property type="component" value="Chromosome"/>
</dbReference>
<organism evidence="1 2">
    <name type="scientific">Methylocaldum szegediense</name>
    <dbReference type="NCBI Taxonomy" id="73780"/>
    <lineage>
        <taxon>Bacteria</taxon>
        <taxon>Pseudomonadati</taxon>
        <taxon>Pseudomonadota</taxon>
        <taxon>Gammaproteobacteria</taxon>
        <taxon>Methylococcales</taxon>
        <taxon>Methylococcaceae</taxon>
        <taxon>Methylocaldum</taxon>
    </lineage>
</organism>
<protein>
    <submittedName>
        <fullName evidence="1">Uncharacterized protein</fullName>
    </submittedName>
</protein>
<evidence type="ECO:0000313" key="2">
    <source>
        <dbReference type="Proteomes" id="UP001162030"/>
    </source>
</evidence>
<reference evidence="1 2" key="1">
    <citation type="submission" date="2023-03" db="EMBL/GenBank/DDBJ databases">
        <authorList>
            <person name="Pearce D."/>
        </authorList>
    </citation>
    <scope>NUCLEOTIDE SEQUENCE [LARGE SCALE GENOMIC DNA]</scope>
    <source>
        <strain evidence="1">Msz</strain>
    </source>
</reference>
<evidence type="ECO:0000313" key="1">
    <source>
        <dbReference type="EMBL" id="CAI8937865.1"/>
    </source>
</evidence>
<accession>A0ABM9I7F0</accession>
<proteinExistence type="predicted"/>
<name>A0ABM9I7F0_9GAMM</name>